<proteinExistence type="predicted"/>
<organism evidence="2 3">
    <name type="scientific">Lysobacter silvisoli</name>
    <dbReference type="NCBI Taxonomy" id="2293254"/>
    <lineage>
        <taxon>Bacteria</taxon>
        <taxon>Pseudomonadati</taxon>
        <taxon>Pseudomonadota</taxon>
        <taxon>Gammaproteobacteria</taxon>
        <taxon>Lysobacterales</taxon>
        <taxon>Lysobacteraceae</taxon>
        <taxon>Lysobacter</taxon>
    </lineage>
</organism>
<dbReference type="InterPro" id="IPR001387">
    <property type="entry name" value="Cro/C1-type_HTH"/>
</dbReference>
<evidence type="ECO:0000313" key="3">
    <source>
        <dbReference type="Proteomes" id="UP000264492"/>
    </source>
</evidence>
<accession>A0A371JWG1</accession>
<dbReference type="SMART" id="SM00530">
    <property type="entry name" value="HTH_XRE"/>
    <property type="match status" value="1"/>
</dbReference>
<dbReference type="EMBL" id="QTSU01000005">
    <property type="protein sequence ID" value="RDZ25985.1"/>
    <property type="molecule type" value="Genomic_DNA"/>
</dbReference>
<protein>
    <submittedName>
        <fullName evidence="2">XRE family transcriptional regulator</fullName>
    </submittedName>
</protein>
<keyword evidence="3" id="KW-1185">Reference proteome</keyword>
<evidence type="ECO:0000259" key="1">
    <source>
        <dbReference type="PROSITE" id="PS50943"/>
    </source>
</evidence>
<dbReference type="SUPFAM" id="SSF47413">
    <property type="entry name" value="lambda repressor-like DNA-binding domains"/>
    <property type="match status" value="1"/>
</dbReference>
<name>A0A371JWG1_9GAMM</name>
<dbReference type="GO" id="GO:0003677">
    <property type="term" value="F:DNA binding"/>
    <property type="evidence" value="ECO:0007669"/>
    <property type="project" value="InterPro"/>
</dbReference>
<dbReference type="Pfam" id="PF01381">
    <property type="entry name" value="HTH_3"/>
    <property type="match status" value="1"/>
</dbReference>
<dbReference type="InterPro" id="IPR010982">
    <property type="entry name" value="Lambda_DNA-bd_dom_sf"/>
</dbReference>
<dbReference type="Proteomes" id="UP000264492">
    <property type="component" value="Unassembled WGS sequence"/>
</dbReference>
<sequence length="117" mass="12909">MAQTDVDARSIFAQRLKAAREDAGLTQKELGMAIGLPAETAAVRINRYEKAVHDADLATAQRIADAMGMPLAYFYAETQVMAEAIVTFWLLNQADQRKVLADLKKRVFTEPKKPGKG</sequence>
<reference evidence="2 3" key="1">
    <citation type="submission" date="2018-08" db="EMBL/GenBank/DDBJ databases">
        <title>Lysobacter sp. zong2l5, whole genome shotgun sequence.</title>
        <authorList>
            <person name="Zhang X."/>
            <person name="Feng G."/>
            <person name="Zhu H."/>
        </authorList>
    </citation>
    <scope>NUCLEOTIDE SEQUENCE [LARGE SCALE GENOMIC DNA]</scope>
    <source>
        <strain evidence="3">zong2l5</strain>
    </source>
</reference>
<dbReference type="PROSITE" id="PS50943">
    <property type="entry name" value="HTH_CROC1"/>
    <property type="match status" value="1"/>
</dbReference>
<dbReference type="AlphaFoldDB" id="A0A371JWG1"/>
<dbReference type="CDD" id="cd00093">
    <property type="entry name" value="HTH_XRE"/>
    <property type="match status" value="1"/>
</dbReference>
<evidence type="ECO:0000313" key="2">
    <source>
        <dbReference type="EMBL" id="RDZ25985.1"/>
    </source>
</evidence>
<dbReference type="OrthoDB" id="6006530at2"/>
<dbReference type="Gene3D" id="1.10.260.40">
    <property type="entry name" value="lambda repressor-like DNA-binding domains"/>
    <property type="match status" value="1"/>
</dbReference>
<comment type="caution">
    <text evidence="2">The sequence shown here is derived from an EMBL/GenBank/DDBJ whole genome shotgun (WGS) entry which is preliminary data.</text>
</comment>
<gene>
    <name evidence="2" type="ORF">DX914_19165</name>
</gene>
<feature type="domain" description="HTH cro/C1-type" evidence="1">
    <location>
        <begin position="16"/>
        <end position="74"/>
    </location>
</feature>
<dbReference type="RefSeq" id="WP_115861845.1">
    <property type="nucleotide sequence ID" value="NZ_QTSU01000005.1"/>
</dbReference>